<evidence type="ECO:0000313" key="3">
    <source>
        <dbReference type="Proteomes" id="UP001597287"/>
    </source>
</evidence>
<organism evidence="2 3">
    <name type="scientific">Delftia deserti</name>
    <dbReference type="NCBI Taxonomy" id="1651218"/>
    <lineage>
        <taxon>Bacteria</taxon>
        <taxon>Pseudomonadati</taxon>
        <taxon>Pseudomonadota</taxon>
        <taxon>Betaproteobacteria</taxon>
        <taxon>Burkholderiales</taxon>
        <taxon>Comamonadaceae</taxon>
        <taxon>Delftia</taxon>
    </lineage>
</organism>
<evidence type="ECO:0000256" key="1">
    <source>
        <dbReference type="SAM" id="MobiDB-lite"/>
    </source>
</evidence>
<feature type="region of interest" description="Disordered" evidence="1">
    <location>
        <begin position="1"/>
        <end position="20"/>
    </location>
</feature>
<keyword evidence="3" id="KW-1185">Reference proteome</keyword>
<proteinExistence type="predicted"/>
<evidence type="ECO:0000313" key="2">
    <source>
        <dbReference type="EMBL" id="MFD2317991.1"/>
    </source>
</evidence>
<dbReference type="RefSeq" id="WP_380104708.1">
    <property type="nucleotide sequence ID" value="NZ_JBHSIH010000001.1"/>
</dbReference>
<sequence length="106" mass="11875">MTDQPIPTELSNSIFTDTPMSDRSLEHSTLAMHPHEFSIQLILEDVIEKVLRETMEAAVRELIAGPEEFAPSARSVLSRAMQCAQELRESCVLELQRKAGQSPVRP</sequence>
<accession>A0ABW5EJW2</accession>
<dbReference type="EMBL" id="JBHUIG010000003">
    <property type="protein sequence ID" value="MFD2317991.1"/>
    <property type="molecule type" value="Genomic_DNA"/>
</dbReference>
<name>A0ABW5EJW2_9BURK</name>
<dbReference type="Proteomes" id="UP001597287">
    <property type="component" value="Unassembled WGS sequence"/>
</dbReference>
<comment type="caution">
    <text evidence="2">The sequence shown here is derived from an EMBL/GenBank/DDBJ whole genome shotgun (WGS) entry which is preliminary data.</text>
</comment>
<reference evidence="3" key="1">
    <citation type="journal article" date="2019" name="Int. J. Syst. Evol. Microbiol.">
        <title>The Global Catalogue of Microorganisms (GCM) 10K type strain sequencing project: providing services to taxonomists for standard genome sequencing and annotation.</title>
        <authorList>
            <consortium name="The Broad Institute Genomics Platform"/>
            <consortium name="The Broad Institute Genome Sequencing Center for Infectious Disease"/>
            <person name="Wu L."/>
            <person name="Ma J."/>
        </authorList>
    </citation>
    <scope>NUCLEOTIDE SEQUENCE [LARGE SCALE GENOMIC DNA]</scope>
    <source>
        <strain evidence="3">CCUG 62793</strain>
    </source>
</reference>
<protein>
    <submittedName>
        <fullName evidence="2">Uncharacterized protein</fullName>
    </submittedName>
</protein>
<gene>
    <name evidence="2" type="ORF">ACFSPV_04700</name>
</gene>